<dbReference type="InterPro" id="IPR011006">
    <property type="entry name" value="CheY-like_superfamily"/>
</dbReference>
<keyword evidence="2" id="KW-0238">DNA-binding</keyword>
<comment type="caution">
    <text evidence="6">The sequence shown here is derived from an EMBL/GenBank/DDBJ whole genome shotgun (WGS) entry which is preliminary data.</text>
</comment>
<name>A0ABW7AR25_9ACTN</name>
<dbReference type="SUPFAM" id="SSF46894">
    <property type="entry name" value="C-terminal effector domain of the bipartite response regulators"/>
    <property type="match status" value="1"/>
</dbReference>
<dbReference type="EMBL" id="JBICRM010000028">
    <property type="protein sequence ID" value="MFG1708533.1"/>
    <property type="molecule type" value="Genomic_DNA"/>
</dbReference>
<evidence type="ECO:0000259" key="5">
    <source>
        <dbReference type="PROSITE" id="PS50110"/>
    </source>
</evidence>
<dbReference type="CDD" id="cd17535">
    <property type="entry name" value="REC_NarL-like"/>
    <property type="match status" value="1"/>
</dbReference>
<evidence type="ECO:0000256" key="3">
    <source>
        <dbReference type="PROSITE-ProRule" id="PRU00169"/>
    </source>
</evidence>
<accession>A0ABW7AR25</accession>
<feature type="domain" description="HTH luxR-type" evidence="4">
    <location>
        <begin position="147"/>
        <end position="212"/>
    </location>
</feature>
<dbReference type="InterPro" id="IPR058245">
    <property type="entry name" value="NreC/VraR/RcsB-like_REC"/>
</dbReference>
<evidence type="ECO:0000313" key="7">
    <source>
        <dbReference type="Proteomes" id="UP001603978"/>
    </source>
</evidence>
<evidence type="ECO:0000259" key="4">
    <source>
        <dbReference type="PROSITE" id="PS50043"/>
    </source>
</evidence>
<dbReference type="SMART" id="SM00448">
    <property type="entry name" value="REC"/>
    <property type="match status" value="1"/>
</dbReference>
<protein>
    <submittedName>
        <fullName evidence="6">Response regulator</fullName>
    </submittedName>
</protein>
<dbReference type="InterPro" id="IPR001789">
    <property type="entry name" value="Sig_transdc_resp-reg_receiver"/>
</dbReference>
<dbReference type="Pfam" id="PF00072">
    <property type="entry name" value="Response_reg"/>
    <property type="match status" value="1"/>
</dbReference>
<feature type="modified residue" description="4-aspartylphosphate" evidence="3">
    <location>
        <position position="58"/>
    </location>
</feature>
<dbReference type="PROSITE" id="PS50110">
    <property type="entry name" value="RESPONSE_REGULATORY"/>
    <property type="match status" value="1"/>
</dbReference>
<dbReference type="Proteomes" id="UP001603978">
    <property type="component" value="Unassembled WGS sequence"/>
</dbReference>
<evidence type="ECO:0000256" key="1">
    <source>
        <dbReference type="ARBA" id="ARBA00022553"/>
    </source>
</evidence>
<dbReference type="SMART" id="SM00421">
    <property type="entry name" value="HTH_LUXR"/>
    <property type="match status" value="1"/>
</dbReference>
<dbReference type="Gene3D" id="3.40.50.2300">
    <property type="match status" value="1"/>
</dbReference>
<dbReference type="InterPro" id="IPR039420">
    <property type="entry name" value="WalR-like"/>
</dbReference>
<dbReference type="SUPFAM" id="SSF52172">
    <property type="entry name" value="CheY-like"/>
    <property type="match status" value="1"/>
</dbReference>
<dbReference type="InterPro" id="IPR016032">
    <property type="entry name" value="Sig_transdc_resp-reg_C-effctor"/>
</dbReference>
<dbReference type="PANTHER" id="PTHR43214:SF43">
    <property type="entry name" value="TWO-COMPONENT RESPONSE REGULATOR"/>
    <property type="match status" value="1"/>
</dbReference>
<sequence length="216" mass="23164">MNEQDVRVVIVDDHRIVLDGLALLLDSVDGIDVVGETTSGEQAIVLAIELTPDVILMDIEMPGIGGVEATRQITAAHPDIAVVMLTMYGEDEFVFAALRAGARGYLLKGAQQEDVVRTIGAVARGDAVFGPDIARRVLRTFTDPRPASGPFPQLTDREREILALLANGWPNSRIARHLVLSTKTVANNVSTILTKLQAPDRAAAIVQARRAGLGEP</sequence>
<dbReference type="PRINTS" id="PR00038">
    <property type="entry name" value="HTHLUXR"/>
</dbReference>
<dbReference type="RefSeq" id="WP_393172761.1">
    <property type="nucleotide sequence ID" value="NZ_JBICRM010000028.1"/>
</dbReference>
<keyword evidence="1 3" id="KW-0597">Phosphoprotein</keyword>
<organism evidence="6 7">
    <name type="scientific">Nonomuraea marmarensis</name>
    <dbReference type="NCBI Taxonomy" id="3351344"/>
    <lineage>
        <taxon>Bacteria</taxon>
        <taxon>Bacillati</taxon>
        <taxon>Actinomycetota</taxon>
        <taxon>Actinomycetes</taxon>
        <taxon>Streptosporangiales</taxon>
        <taxon>Streptosporangiaceae</taxon>
        <taxon>Nonomuraea</taxon>
    </lineage>
</organism>
<dbReference type="PROSITE" id="PS50043">
    <property type="entry name" value="HTH_LUXR_2"/>
    <property type="match status" value="1"/>
</dbReference>
<dbReference type="InterPro" id="IPR000792">
    <property type="entry name" value="Tscrpt_reg_LuxR_C"/>
</dbReference>
<proteinExistence type="predicted"/>
<dbReference type="Pfam" id="PF00196">
    <property type="entry name" value="GerE"/>
    <property type="match status" value="1"/>
</dbReference>
<gene>
    <name evidence="6" type="ORF">ACFLIM_35570</name>
</gene>
<evidence type="ECO:0000313" key="6">
    <source>
        <dbReference type="EMBL" id="MFG1708533.1"/>
    </source>
</evidence>
<evidence type="ECO:0000256" key="2">
    <source>
        <dbReference type="ARBA" id="ARBA00023125"/>
    </source>
</evidence>
<reference evidence="6 7" key="1">
    <citation type="submission" date="2024-10" db="EMBL/GenBank/DDBJ databases">
        <authorList>
            <person name="Topkara A.R."/>
            <person name="Saygin H."/>
        </authorList>
    </citation>
    <scope>NUCLEOTIDE SEQUENCE [LARGE SCALE GENOMIC DNA]</scope>
    <source>
        <strain evidence="6 7">M3C6</strain>
    </source>
</reference>
<dbReference type="PANTHER" id="PTHR43214">
    <property type="entry name" value="TWO-COMPONENT RESPONSE REGULATOR"/>
    <property type="match status" value="1"/>
</dbReference>
<feature type="domain" description="Response regulatory" evidence="5">
    <location>
        <begin position="7"/>
        <end position="123"/>
    </location>
</feature>
<keyword evidence="7" id="KW-1185">Reference proteome</keyword>
<dbReference type="CDD" id="cd06170">
    <property type="entry name" value="LuxR_C_like"/>
    <property type="match status" value="1"/>
</dbReference>